<organism evidence="2 3">
    <name type="scientific">Luteibacter rhizovicinus</name>
    <dbReference type="NCBI Taxonomy" id="242606"/>
    <lineage>
        <taxon>Bacteria</taxon>
        <taxon>Pseudomonadati</taxon>
        <taxon>Pseudomonadota</taxon>
        <taxon>Gammaproteobacteria</taxon>
        <taxon>Lysobacterales</taxon>
        <taxon>Rhodanobacteraceae</taxon>
        <taxon>Luteibacter</taxon>
    </lineage>
</organism>
<evidence type="ECO:0000313" key="3">
    <source>
        <dbReference type="Proteomes" id="UP000295645"/>
    </source>
</evidence>
<protein>
    <submittedName>
        <fullName evidence="2">Flagellar hook-length control protein FliK</fullName>
    </submittedName>
</protein>
<dbReference type="Pfam" id="PF02120">
    <property type="entry name" value="Flg_hook"/>
    <property type="match status" value="1"/>
</dbReference>
<keyword evidence="2" id="KW-0282">Flagellum</keyword>
<evidence type="ECO:0000259" key="1">
    <source>
        <dbReference type="Pfam" id="PF02120"/>
    </source>
</evidence>
<reference evidence="2 3" key="1">
    <citation type="submission" date="2019-03" db="EMBL/GenBank/DDBJ databases">
        <title>Above-ground endophytic microbial communities from plants in different locations in the United States.</title>
        <authorList>
            <person name="Frank C."/>
        </authorList>
    </citation>
    <scope>NUCLEOTIDE SEQUENCE [LARGE SCALE GENOMIC DNA]</scope>
    <source>
        <strain evidence="2 3">LP_13_YM</strain>
    </source>
</reference>
<dbReference type="Proteomes" id="UP000295645">
    <property type="component" value="Unassembled WGS sequence"/>
</dbReference>
<name>A0A4R3YNV0_9GAMM</name>
<proteinExistence type="predicted"/>
<dbReference type="RefSeq" id="WP_132144306.1">
    <property type="nucleotide sequence ID" value="NZ_SMCS01000004.1"/>
</dbReference>
<evidence type="ECO:0000313" key="2">
    <source>
        <dbReference type="EMBL" id="TCV94030.1"/>
    </source>
</evidence>
<dbReference type="InterPro" id="IPR021136">
    <property type="entry name" value="Flagellar_hook_control-like_C"/>
</dbReference>
<sequence length="384" mass="41014">MNIPPTTSLAAQLWAGAAAGTAGSVDSWRVGTLLSANLLGLSDQGRLLLQVGGMTVEADAAGTQLPQQFQVRVLTQGAQPQLEILAQPAGDRIAMQGLRDRLPLQNGYAPLLGVLSALARRPAARLLPAPLRTALATLEAAISKPGDVGSPSGLKEAIARSGLFLESRLSTPADEAPATDDWKAALLQLRRTLDELPPARARSGLPPSLSDTAPPLRQRPLIAQMRLPEMSTETEVEDLVAQLRVNVRSALARVEIAQLESPPQTGVWMVEIPLGGVRGYDILQLRIEESAPRPEDREGAWTVGFAVDLPSLGAIQGEIQLRTTRVSVRIWAQHGPTVSRIEDEFLTLRQLLERSGLQLDHLSCIHGLPQPAGAYSAVLLEATA</sequence>
<comment type="caution">
    <text evidence="2">The sequence shown here is derived from an EMBL/GenBank/DDBJ whole genome shotgun (WGS) entry which is preliminary data.</text>
</comment>
<feature type="domain" description="Flagellar hook-length control protein-like C-terminal" evidence="1">
    <location>
        <begin position="295"/>
        <end position="369"/>
    </location>
</feature>
<dbReference type="AlphaFoldDB" id="A0A4R3YNV0"/>
<accession>A0A4R3YNV0</accession>
<keyword evidence="2" id="KW-0969">Cilium</keyword>
<dbReference type="EMBL" id="SMCS01000004">
    <property type="protein sequence ID" value="TCV94030.1"/>
    <property type="molecule type" value="Genomic_DNA"/>
</dbReference>
<keyword evidence="2" id="KW-0966">Cell projection</keyword>
<dbReference type="OrthoDB" id="5644314at2"/>
<gene>
    <name evidence="2" type="ORF">EC912_104227</name>
</gene>
<keyword evidence="3" id="KW-1185">Reference proteome</keyword>